<dbReference type="HOGENOM" id="CLU_059028_2_0_1"/>
<dbReference type="EMBL" id="AAQR03005125">
    <property type="status" value="NOT_ANNOTATED_CDS"/>
    <property type="molecule type" value="Genomic_DNA"/>
</dbReference>
<accession>H0XRI5</accession>
<feature type="domain" description="NADH:ubiquinone oxidoreductase intermediate-associated protein 30" evidence="6">
    <location>
        <begin position="112"/>
        <end position="259"/>
    </location>
</feature>
<comment type="similarity">
    <text evidence="1">Belongs to the CIA30 family.</text>
</comment>
<dbReference type="SUPFAM" id="SSF49785">
    <property type="entry name" value="Galactose-binding domain-like"/>
    <property type="match status" value="1"/>
</dbReference>
<dbReference type="GO" id="GO:0051082">
    <property type="term" value="F:unfolded protein binding"/>
    <property type="evidence" value="ECO:0007669"/>
    <property type="project" value="TreeGrafter"/>
</dbReference>
<dbReference type="InterPro" id="IPR013857">
    <property type="entry name" value="NADH-UbQ_OxRdtase-assoc_prot30"/>
</dbReference>
<dbReference type="InParanoid" id="H0XRI5"/>
<reference evidence="7" key="2">
    <citation type="submission" date="2025-08" db="UniProtKB">
        <authorList>
            <consortium name="Ensembl"/>
        </authorList>
    </citation>
    <scope>IDENTIFICATION</scope>
</reference>
<keyword evidence="8" id="KW-1185">Reference proteome</keyword>
<evidence type="ECO:0000313" key="7">
    <source>
        <dbReference type="Ensembl" id="ENSOGAP00000018727.1"/>
    </source>
</evidence>
<comment type="subunit">
    <text evidence="5">Part of the mitochondrial complex I assembly/MCIA complex that comprises at least the core subunits TMEM126B, NDUFAF1, ECSIT and ACAD9 and complement subunits such as COA1 and TMEM186. Interacts with ECSIT. Interacts with ACAD9. At early stages of complex I assembly, it is found in intermediate subcomplexes that contain different subunits including NDUFB6, NDUFA6, NDUFA9, NDUFS3, NDUFS7, ND1, ND2 and ND3. Interacts with TMEM70 and TMEM242.</text>
</comment>
<evidence type="ECO:0000259" key="6">
    <source>
        <dbReference type="Pfam" id="PF08547"/>
    </source>
</evidence>
<reference evidence="7" key="3">
    <citation type="submission" date="2025-09" db="UniProtKB">
        <authorList>
            <consortium name="Ensembl"/>
        </authorList>
    </citation>
    <scope>IDENTIFICATION</scope>
</reference>
<evidence type="ECO:0000313" key="8">
    <source>
        <dbReference type="Proteomes" id="UP000005225"/>
    </source>
</evidence>
<evidence type="ECO:0000256" key="3">
    <source>
        <dbReference type="ARBA" id="ARBA00029396"/>
    </source>
</evidence>
<dbReference type="InterPro" id="IPR008979">
    <property type="entry name" value="Galactose-bd-like_sf"/>
</dbReference>
<dbReference type="Proteomes" id="UP000005225">
    <property type="component" value="Unassembled WGS sequence"/>
</dbReference>
<dbReference type="PANTHER" id="PTHR13194:SF25">
    <property type="entry name" value="COMPLEX I INTERMEDIATE-ASSOCIATED PROTEIN 30, MITOCHONDRIAL"/>
    <property type="match status" value="1"/>
</dbReference>
<dbReference type="eggNOG" id="KOG2435">
    <property type="taxonomic scope" value="Eukaryota"/>
</dbReference>
<protein>
    <recommendedName>
        <fullName evidence="2">Complex I intermediate-associated protein 30, mitochondrial</fullName>
    </recommendedName>
    <alternativeName>
        <fullName evidence="4">NADH dehydrogenase [ubiquinone] 1 alpha subcomplex assembly factor 1</fullName>
    </alternativeName>
</protein>
<dbReference type="GO" id="GO:0006120">
    <property type="term" value="P:mitochondrial electron transport, NADH to ubiquinone"/>
    <property type="evidence" value="ECO:0007669"/>
    <property type="project" value="TreeGrafter"/>
</dbReference>
<sequence>MTLVHKLLNGIYILRKCPKLHTALYPFSGFHFADYCSGSLQKPVTAFGKASPQRKTEGSFQGHHQKEASLNVTSLEERLDISFHKAIKDEVKGHLKGLEDCPLHEVLLEQAEFYEKEDLDKWTVTSYKSKGGRSEIFLKMDKNNQSALLCETLSFKMPQDGNSKQPFKRKRYYDWSIYPCLWDGWSWMMNIRKEVSHVLLLHVYLVVVGPYWQEVTIPFSKFFFPNEGRVWDVQCQLLLDKISSIGSTLADKSGPFFLETDFIEVVSNPAHTEEFAH</sequence>
<dbReference type="InterPro" id="IPR039131">
    <property type="entry name" value="NDUFAF1"/>
</dbReference>
<dbReference type="Pfam" id="PF08547">
    <property type="entry name" value="CIA30"/>
    <property type="match status" value="1"/>
</dbReference>
<evidence type="ECO:0000256" key="2">
    <source>
        <dbReference type="ARBA" id="ARBA00020004"/>
    </source>
</evidence>
<dbReference type="GO" id="GO:0005739">
    <property type="term" value="C:mitochondrion"/>
    <property type="evidence" value="ECO:0007669"/>
    <property type="project" value="TreeGrafter"/>
</dbReference>
<dbReference type="GO" id="GO:0032981">
    <property type="term" value="P:mitochondrial respiratory chain complex I assembly"/>
    <property type="evidence" value="ECO:0007669"/>
    <property type="project" value="TreeGrafter"/>
</dbReference>
<evidence type="ECO:0000256" key="1">
    <source>
        <dbReference type="ARBA" id="ARBA00007884"/>
    </source>
</evidence>
<name>H0XRI5_OTOGA</name>
<dbReference type="STRING" id="30611.ENSOGAP00000018727"/>
<comment type="function">
    <text evidence="3">As part of the MCIA complex, involved in the assembly of the mitochondrial complex I.</text>
</comment>
<proteinExistence type="inferred from homology"/>
<dbReference type="PANTHER" id="PTHR13194">
    <property type="entry name" value="COMPLEX I INTERMEDIATE-ASSOCIATED PROTEIN 30"/>
    <property type="match status" value="1"/>
</dbReference>
<dbReference type="AlphaFoldDB" id="H0XRI5"/>
<organism evidence="7 8">
    <name type="scientific">Otolemur garnettii</name>
    <name type="common">Small-eared galago</name>
    <name type="synonym">Garnett's greater bushbaby</name>
    <dbReference type="NCBI Taxonomy" id="30611"/>
    <lineage>
        <taxon>Eukaryota</taxon>
        <taxon>Metazoa</taxon>
        <taxon>Chordata</taxon>
        <taxon>Craniata</taxon>
        <taxon>Vertebrata</taxon>
        <taxon>Euteleostomi</taxon>
        <taxon>Mammalia</taxon>
        <taxon>Eutheria</taxon>
        <taxon>Euarchontoglires</taxon>
        <taxon>Primates</taxon>
        <taxon>Strepsirrhini</taxon>
        <taxon>Lorisiformes</taxon>
        <taxon>Galagidae</taxon>
        <taxon>Otolemur</taxon>
    </lineage>
</organism>
<evidence type="ECO:0000256" key="5">
    <source>
        <dbReference type="ARBA" id="ARBA00047124"/>
    </source>
</evidence>
<dbReference type="Ensembl" id="ENSOGAT00000031048.1">
    <property type="protein sequence ID" value="ENSOGAP00000018727.1"/>
    <property type="gene ID" value="ENSOGAG00000025312.1"/>
</dbReference>
<dbReference type="GeneTree" id="ENSGT00390000007200"/>
<reference evidence="8" key="1">
    <citation type="submission" date="2011-03" db="EMBL/GenBank/DDBJ databases">
        <title>Version 3 of the genome sequence of Otolemur garnettii (Bushbaby).</title>
        <authorList>
            <consortium name="The Broad Institute Genome Sequencing Platform"/>
            <person name="Di Palma F."/>
            <person name="Johnson J."/>
            <person name="Lander E.S."/>
            <person name="Lindblad-Toh K."/>
            <person name="Jaffe D.B."/>
            <person name="Gnerre S."/>
            <person name="MacCallum I."/>
            <person name="Przybylski D."/>
            <person name="Ribeiro F.J."/>
            <person name="Burton J.N."/>
            <person name="Walker B.J."/>
            <person name="Sharpe T."/>
            <person name="Hall G."/>
        </authorList>
    </citation>
    <scope>NUCLEOTIDE SEQUENCE [LARGE SCALE GENOMIC DNA]</scope>
</reference>
<evidence type="ECO:0000256" key="4">
    <source>
        <dbReference type="ARBA" id="ARBA00031882"/>
    </source>
</evidence>